<reference evidence="1 2" key="1">
    <citation type="journal article" date="2016" name="Appl. Environ. Microbiol.">
        <title>Whole genome relationships among Francisella bacteria of diverse origin define new species and provide specific regions for detection.</title>
        <authorList>
            <person name="Challacombe J.F."/>
            <person name="Petersen J.M."/>
            <person name="Gallegos-Graves V."/>
            <person name="Hodge D."/>
            <person name="Pillai S."/>
            <person name="Kuske C.R."/>
        </authorList>
    </citation>
    <scope>NUCLEOTIDE SEQUENCE [LARGE SCALE GENOMIC DNA]</scope>
    <source>
        <strain evidence="2">TX07-7310</strain>
    </source>
</reference>
<dbReference type="KEGG" id="frx:F7310_05355"/>
<dbReference type="RefSeq" id="WP_072712326.1">
    <property type="nucleotide sequence ID" value="NZ_CP016796.1"/>
</dbReference>
<dbReference type="AlphaFoldDB" id="A0A1L4BSI7"/>
<sequence length="70" mass="7801">MKLERVLFLVLLIAIFSLCYAYILDDNGKDISVSKSKSNLIDDIEMQEGEALSHKQIVNIISANSNSSLK</sequence>
<name>A0A1L4BSI7_9GAMM</name>
<evidence type="ECO:0000313" key="1">
    <source>
        <dbReference type="EMBL" id="API86813.1"/>
    </source>
</evidence>
<dbReference type="Proteomes" id="UP000184222">
    <property type="component" value="Chromosome"/>
</dbReference>
<gene>
    <name evidence="1" type="ORF">F7310_05355</name>
</gene>
<dbReference type="STRING" id="573570.F7310_05355"/>
<accession>A0A1L4BSI7</accession>
<dbReference type="OrthoDB" id="5605744at2"/>
<protein>
    <submittedName>
        <fullName evidence="1">Uncharacterized protein</fullName>
    </submittedName>
</protein>
<organism evidence="1 2">
    <name type="scientific">Francisella uliginis</name>
    <dbReference type="NCBI Taxonomy" id="573570"/>
    <lineage>
        <taxon>Bacteria</taxon>
        <taxon>Pseudomonadati</taxon>
        <taxon>Pseudomonadota</taxon>
        <taxon>Gammaproteobacteria</taxon>
        <taxon>Thiotrichales</taxon>
        <taxon>Francisellaceae</taxon>
        <taxon>Francisella</taxon>
    </lineage>
</organism>
<dbReference type="EMBL" id="CP016796">
    <property type="protein sequence ID" value="API86813.1"/>
    <property type="molecule type" value="Genomic_DNA"/>
</dbReference>
<proteinExistence type="predicted"/>
<evidence type="ECO:0000313" key="2">
    <source>
        <dbReference type="Proteomes" id="UP000184222"/>
    </source>
</evidence>
<keyword evidence="2" id="KW-1185">Reference proteome</keyword>